<evidence type="ECO:0000313" key="3">
    <source>
        <dbReference type="Proteomes" id="UP000515512"/>
    </source>
</evidence>
<dbReference type="RefSeq" id="WP_181585127.1">
    <property type="nucleotide sequence ID" value="NZ_CP059399.1"/>
</dbReference>
<evidence type="ECO:0000256" key="1">
    <source>
        <dbReference type="SAM" id="MobiDB-lite"/>
    </source>
</evidence>
<sequence length="176" mass="18344">MRIFRDHDDDPDPDEEPQRPGKGFGPDEVAAQADLLADEIADHLADVAAAADATTAGTDQPAPAKPTLRLVPPLAAPAATDTSDTAKHPEPESVSSAAPPSWGRVWRASAAGSSVVVGIAATTAWGQPAEVGIPVTVYGLGWIAYLLWDTAHRPSPSLALAAFTERRAARAQRDTP</sequence>
<proteinExistence type="predicted"/>
<feature type="region of interest" description="Disordered" evidence="1">
    <location>
        <begin position="51"/>
        <end position="101"/>
    </location>
</feature>
<feature type="region of interest" description="Disordered" evidence="1">
    <location>
        <begin position="1"/>
        <end position="27"/>
    </location>
</feature>
<keyword evidence="3" id="KW-1185">Reference proteome</keyword>
<protein>
    <submittedName>
        <fullName evidence="2">Uncharacterized protein</fullName>
    </submittedName>
</protein>
<name>A0A7D6ZS36_9NOCA</name>
<dbReference type="AlphaFoldDB" id="A0A7D6ZS36"/>
<dbReference type="KEGG" id="nhu:H0264_18560"/>
<gene>
    <name evidence="2" type="ORF">H0264_18560</name>
</gene>
<organism evidence="2 3">
    <name type="scientific">Nocardia huaxiensis</name>
    <dbReference type="NCBI Taxonomy" id="2755382"/>
    <lineage>
        <taxon>Bacteria</taxon>
        <taxon>Bacillati</taxon>
        <taxon>Actinomycetota</taxon>
        <taxon>Actinomycetes</taxon>
        <taxon>Mycobacteriales</taxon>
        <taxon>Nocardiaceae</taxon>
        <taxon>Nocardia</taxon>
    </lineage>
</organism>
<accession>A0A7D6ZS36</accession>
<evidence type="ECO:0000313" key="2">
    <source>
        <dbReference type="EMBL" id="QLY33963.1"/>
    </source>
</evidence>
<feature type="compositionally biased region" description="Low complexity" evidence="1">
    <location>
        <begin position="92"/>
        <end position="101"/>
    </location>
</feature>
<reference evidence="2 3" key="1">
    <citation type="submission" date="2020-07" db="EMBL/GenBank/DDBJ databases">
        <authorList>
            <person name="Zhuang K."/>
            <person name="Ran Y."/>
        </authorList>
    </citation>
    <scope>NUCLEOTIDE SEQUENCE [LARGE SCALE GENOMIC DNA]</scope>
    <source>
        <strain evidence="2 3">WCH-YHL-001</strain>
    </source>
</reference>
<dbReference type="EMBL" id="CP059399">
    <property type="protein sequence ID" value="QLY33963.1"/>
    <property type="molecule type" value="Genomic_DNA"/>
</dbReference>
<dbReference type="Proteomes" id="UP000515512">
    <property type="component" value="Chromosome"/>
</dbReference>
<feature type="compositionally biased region" description="Low complexity" evidence="1">
    <location>
        <begin position="51"/>
        <end position="83"/>
    </location>
</feature>